<sequence length="839" mass="90301">MAGEDQEAPAVLAPMTWWVPWVPDIAACQPGPAIPCLYQGSGTLVRCIDDYRIRIIAGLGTFTKFEVMVRRTVQFFLALLPCSAVLAGASAPSDDTLELCGEAYYYASKYTCYDSEFLCPVLSEGPTLRCGLDCYLPSFYSCDNSHLVYPPTTSSSTSSSAPAATCTLQATTQHLSSPPYENYFYSDCHAATQVVVTSPEPDSNLSIISPRVIVAWPAGNSGIVTFFQPENGINGTLGIQLLNSSIGLPLGPFYNDSNGGNATVGVSTQLEFNSTAVLAVAILGSIRTIRDFTEGPSLLRSDIQSALKYSVIPGGLEISRLWLDNITTTTLSFTSASGATSSIKLDNTSVTFSAGTYIVNASFNYPQLTQLSSEEVLSSASADLITQSPMQTTALSFLSYTTKLTAGAWRFLTYFGRDSMIAALLLEPVLSEGKGGAIEAVIAGVLERINRTDGSVCHEETIGDYATWTNLQNNITSTAPLCDYAMITTSQTTASFFPANSNLTYKQLAHINANKIVNLAAPFAANGNQTIENLMHLKDGQIVGQWRDSTYGIGGGRIPFDVNTALAPAALRSIATLSTNGILDFNASLVNEYAQVWEDSTLQFFEVSVPLEDAKALLQNYTTTSGISGLQSKVDTLDSNVSFYSLSLDGNDNLSKVEVMNTDTCFRHFLLNTTNDDQLTTFLNATANSIRLTFPAGLMTDVGMLVANPAYGGNPVYAANWTTSAYHGTVVWSWPQAMMSRGLELQLSRCNSSSIPAFCSDASVYSNVKNAYNLLWDIIEANSAHLSTEVWSWTYADGKFSYIDLGALPPPPGSSPTESDIVQLWSLTFLAVTRDEGLK</sequence>
<evidence type="ECO:0000259" key="1">
    <source>
        <dbReference type="Pfam" id="PF10645"/>
    </source>
</evidence>
<reference evidence="2 3" key="1">
    <citation type="submission" date="2016-04" db="EMBL/GenBank/DDBJ databases">
        <title>A degradative enzymes factory behind the ericoid mycorrhizal symbiosis.</title>
        <authorList>
            <consortium name="DOE Joint Genome Institute"/>
            <person name="Martino E."/>
            <person name="Morin E."/>
            <person name="Grelet G."/>
            <person name="Kuo A."/>
            <person name="Kohler A."/>
            <person name="Daghino S."/>
            <person name="Barry K."/>
            <person name="Choi C."/>
            <person name="Cichocki N."/>
            <person name="Clum A."/>
            <person name="Copeland A."/>
            <person name="Hainaut M."/>
            <person name="Haridas S."/>
            <person name="Labutti K."/>
            <person name="Lindquist E."/>
            <person name="Lipzen A."/>
            <person name="Khouja H.-R."/>
            <person name="Murat C."/>
            <person name="Ohm R."/>
            <person name="Olson A."/>
            <person name="Spatafora J."/>
            <person name="Veneault-Fourrey C."/>
            <person name="Henrissat B."/>
            <person name="Grigoriev I."/>
            <person name="Martin F."/>
            <person name="Perotto S."/>
        </authorList>
    </citation>
    <scope>NUCLEOTIDE SEQUENCE [LARGE SCALE GENOMIC DNA]</scope>
    <source>
        <strain evidence="2 3">F</strain>
    </source>
</reference>
<dbReference type="EMBL" id="KZ613970">
    <property type="protein sequence ID" value="PMD29909.1"/>
    <property type="molecule type" value="Genomic_DNA"/>
</dbReference>
<dbReference type="OrthoDB" id="2591256at2759"/>
<evidence type="ECO:0000313" key="2">
    <source>
        <dbReference type="EMBL" id="PMD29909.1"/>
    </source>
</evidence>
<accession>A0A2J6QUG3</accession>
<name>A0A2J6QUG3_HYAVF</name>
<dbReference type="InterPro" id="IPR018909">
    <property type="entry name" value="Eng1_septum"/>
</dbReference>
<dbReference type="AlphaFoldDB" id="A0A2J6QUG3"/>
<feature type="domain" description="Endo-1,3(4)-beta-glucanase 1 carbohydrate binding" evidence="1">
    <location>
        <begin position="100"/>
        <end position="147"/>
    </location>
</feature>
<evidence type="ECO:0000313" key="3">
    <source>
        <dbReference type="Proteomes" id="UP000235786"/>
    </source>
</evidence>
<proteinExistence type="predicted"/>
<dbReference type="Pfam" id="PF10645">
    <property type="entry name" value="Carb_bind"/>
    <property type="match status" value="1"/>
</dbReference>
<organism evidence="2 3">
    <name type="scientific">Hyaloscypha variabilis (strain UAMH 11265 / GT02V1 / F)</name>
    <name type="common">Meliniomyces variabilis</name>
    <dbReference type="NCBI Taxonomy" id="1149755"/>
    <lineage>
        <taxon>Eukaryota</taxon>
        <taxon>Fungi</taxon>
        <taxon>Dikarya</taxon>
        <taxon>Ascomycota</taxon>
        <taxon>Pezizomycotina</taxon>
        <taxon>Leotiomycetes</taxon>
        <taxon>Helotiales</taxon>
        <taxon>Hyaloscyphaceae</taxon>
        <taxon>Hyaloscypha</taxon>
        <taxon>Hyaloscypha variabilis</taxon>
    </lineage>
</organism>
<dbReference type="Proteomes" id="UP000235786">
    <property type="component" value="Unassembled WGS sequence"/>
</dbReference>
<keyword evidence="3" id="KW-1185">Reference proteome</keyword>
<dbReference type="GO" id="GO:0030246">
    <property type="term" value="F:carbohydrate binding"/>
    <property type="evidence" value="ECO:0007669"/>
    <property type="project" value="InterPro"/>
</dbReference>
<gene>
    <name evidence="2" type="ORF">L207DRAFT_642018</name>
</gene>
<protein>
    <submittedName>
        <fullName evidence="2">Carbohydrate-binding module family 52 protein</fullName>
    </submittedName>
</protein>